<name>A0A917UKS6_9ACTN</name>
<evidence type="ECO:0000256" key="1">
    <source>
        <dbReference type="ARBA" id="ARBA00022741"/>
    </source>
</evidence>
<dbReference type="EMBL" id="BMQA01000076">
    <property type="protein sequence ID" value="GGJ63695.1"/>
    <property type="molecule type" value="Genomic_DNA"/>
</dbReference>
<dbReference type="PANTHER" id="PTHR16305:SF28">
    <property type="entry name" value="GUANYLATE CYCLASE DOMAIN-CONTAINING PROTEIN"/>
    <property type="match status" value="1"/>
</dbReference>
<comment type="caution">
    <text evidence="4">The sequence shown here is derived from an EMBL/GenBank/DDBJ whole genome shotgun (WGS) entry which is preliminary data.</text>
</comment>
<evidence type="ECO:0000256" key="2">
    <source>
        <dbReference type="ARBA" id="ARBA00022840"/>
    </source>
</evidence>
<reference evidence="4" key="2">
    <citation type="submission" date="2020-09" db="EMBL/GenBank/DDBJ databases">
        <authorList>
            <person name="Sun Q."/>
            <person name="Ohkuma M."/>
        </authorList>
    </citation>
    <scope>NUCLEOTIDE SEQUENCE</scope>
    <source>
        <strain evidence="4">JCM 3086</strain>
    </source>
</reference>
<dbReference type="Pfam" id="PF13191">
    <property type="entry name" value="AAA_16"/>
    <property type="match status" value="1"/>
</dbReference>
<dbReference type="InterPro" id="IPR041664">
    <property type="entry name" value="AAA_16"/>
</dbReference>
<gene>
    <name evidence="4" type="ORF">GCM10010121_087920</name>
</gene>
<keyword evidence="2" id="KW-0067">ATP-binding</keyword>
<proteinExistence type="predicted"/>
<feature type="domain" description="Orc1-like AAA ATPase" evidence="3">
    <location>
        <begin position="6"/>
        <end position="144"/>
    </location>
</feature>
<dbReference type="GO" id="GO:0004016">
    <property type="term" value="F:adenylate cyclase activity"/>
    <property type="evidence" value="ECO:0007669"/>
    <property type="project" value="TreeGrafter"/>
</dbReference>
<dbReference type="AlphaFoldDB" id="A0A917UKS6"/>
<dbReference type="GO" id="GO:0005737">
    <property type="term" value="C:cytoplasm"/>
    <property type="evidence" value="ECO:0007669"/>
    <property type="project" value="TreeGrafter"/>
</dbReference>
<reference evidence="4" key="1">
    <citation type="journal article" date="2014" name="Int. J. Syst. Evol. Microbiol.">
        <title>Complete genome sequence of Corynebacterium casei LMG S-19264T (=DSM 44701T), isolated from a smear-ripened cheese.</title>
        <authorList>
            <consortium name="US DOE Joint Genome Institute (JGI-PGF)"/>
            <person name="Walter F."/>
            <person name="Albersmeier A."/>
            <person name="Kalinowski J."/>
            <person name="Ruckert C."/>
        </authorList>
    </citation>
    <scope>NUCLEOTIDE SEQUENCE</scope>
    <source>
        <strain evidence="4">JCM 3086</strain>
    </source>
</reference>
<keyword evidence="1" id="KW-0547">Nucleotide-binding</keyword>
<dbReference type="SUPFAM" id="SSF52540">
    <property type="entry name" value="P-loop containing nucleoside triphosphate hydrolases"/>
    <property type="match status" value="1"/>
</dbReference>
<accession>A0A917UKS6</accession>
<dbReference type="PANTHER" id="PTHR16305">
    <property type="entry name" value="TESTICULAR SOLUBLE ADENYLYL CYCLASE"/>
    <property type="match status" value="1"/>
</dbReference>
<keyword evidence="5" id="KW-1185">Reference proteome</keyword>
<organism evidence="4 5">
    <name type="scientific">Streptomyces brasiliensis</name>
    <dbReference type="NCBI Taxonomy" id="1954"/>
    <lineage>
        <taxon>Bacteria</taxon>
        <taxon>Bacillati</taxon>
        <taxon>Actinomycetota</taxon>
        <taxon>Actinomycetes</taxon>
        <taxon>Kitasatosporales</taxon>
        <taxon>Streptomycetaceae</taxon>
        <taxon>Streptomyces</taxon>
    </lineage>
</organism>
<protein>
    <recommendedName>
        <fullName evidence="3">Orc1-like AAA ATPase domain-containing protein</fullName>
    </recommendedName>
</protein>
<evidence type="ECO:0000313" key="5">
    <source>
        <dbReference type="Proteomes" id="UP000657574"/>
    </source>
</evidence>
<evidence type="ECO:0000259" key="3">
    <source>
        <dbReference type="Pfam" id="PF13191"/>
    </source>
</evidence>
<dbReference type="Proteomes" id="UP000657574">
    <property type="component" value="Unassembled WGS sequence"/>
</dbReference>
<dbReference type="GO" id="GO:0005524">
    <property type="term" value="F:ATP binding"/>
    <property type="evidence" value="ECO:0007669"/>
    <property type="project" value="UniProtKB-KW"/>
</dbReference>
<sequence>MRARLGIGKSRLLAELLEAAQTSEVPMRTLVAVCPPFRRPHTLGALVDAIRQSLDRIAGLGLSPLAGSLRPLFPEWAADLPAAPEPAEDATAVRHRLFGVLCELLDAMGISVLAVEDAHCADEASLEFLLFLCARRTRRISVVVTYRPEDLPEDSVVRRLFSPVAPSTTRLRIALGPLDVAATAGLVSSMLAGEQVSEEFAEFVHRGTDGIPLAVEESIRRMGDRADLARRDGAWVRREIEDIDVPPTIRDAVMERFRRTSSPARTLLEAAAGRCHVSRG</sequence>
<evidence type="ECO:0000313" key="4">
    <source>
        <dbReference type="EMBL" id="GGJ63695.1"/>
    </source>
</evidence>
<dbReference type="InterPro" id="IPR027417">
    <property type="entry name" value="P-loop_NTPase"/>
</dbReference>